<proteinExistence type="predicted"/>
<name>A0AA41SQ03_SCICA</name>
<comment type="caution">
    <text evidence="2">The sequence shown here is derived from an EMBL/GenBank/DDBJ whole genome shotgun (WGS) entry which is preliminary data.</text>
</comment>
<organism evidence="2 3">
    <name type="scientific">Sciurus carolinensis</name>
    <name type="common">Eastern gray squirrel</name>
    <dbReference type="NCBI Taxonomy" id="30640"/>
    <lineage>
        <taxon>Eukaryota</taxon>
        <taxon>Metazoa</taxon>
        <taxon>Chordata</taxon>
        <taxon>Craniata</taxon>
        <taxon>Vertebrata</taxon>
        <taxon>Euteleostomi</taxon>
        <taxon>Mammalia</taxon>
        <taxon>Eutheria</taxon>
        <taxon>Euarchontoglires</taxon>
        <taxon>Glires</taxon>
        <taxon>Rodentia</taxon>
        <taxon>Sciuromorpha</taxon>
        <taxon>Sciuridae</taxon>
        <taxon>Sciurinae</taxon>
        <taxon>Sciurini</taxon>
        <taxon>Sciurus</taxon>
    </lineage>
</organism>
<reference evidence="2" key="1">
    <citation type="submission" date="2020-03" db="EMBL/GenBank/DDBJ databases">
        <title>Studies in the Genomics of Life Span.</title>
        <authorList>
            <person name="Glass D."/>
        </authorList>
    </citation>
    <scope>NUCLEOTIDE SEQUENCE</scope>
    <source>
        <strain evidence="2">SUZIE</strain>
        <tissue evidence="2">Muscle</tissue>
    </source>
</reference>
<dbReference type="PANTHER" id="PTHR35440">
    <property type="entry name" value="TESTIS-EXPRESSED PROTEIN 36"/>
    <property type="match status" value="1"/>
</dbReference>
<evidence type="ECO:0000313" key="2">
    <source>
        <dbReference type="EMBL" id="MBZ3869849.1"/>
    </source>
</evidence>
<sequence length="212" mass="24487">MCTGNRARLRCPVGKALVKEPLVKVWAGEGTYEWRGSLTHPEYWDMGENDVPDAHGKWGPVLNRVRADFQFPHVGLTQKTPESITSATLKEPHYPHSSGRVEGKLPPIYKVREKEAAKNSFPFSVHDNRHSFENSGYYLDSGFGRKKIPPDKRQHVSRNFNLWACDYVPSCVDGFSNNRISYVYQEAVTSPNFRRFPRRYNELWSCFTFISR</sequence>
<accession>A0AA41SQ03</accession>
<evidence type="ECO:0000313" key="3">
    <source>
        <dbReference type="Proteomes" id="UP001166674"/>
    </source>
</evidence>
<dbReference type="AlphaFoldDB" id="A0AA41SQ03"/>
<feature type="domain" description="Domain of unknown function with conserved HDNR motif" evidence="1">
    <location>
        <begin position="71"/>
        <end position="209"/>
    </location>
</feature>
<dbReference type="Pfam" id="PF15115">
    <property type="entry name" value="HDNR"/>
    <property type="match status" value="1"/>
</dbReference>
<dbReference type="PANTHER" id="PTHR35440:SF1">
    <property type="entry name" value="TESTIS-EXPRESSED PROTEIN 36"/>
    <property type="match status" value="1"/>
</dbReference>
<keyword evidence="3" id="KW-1185">Reference proteome</keyword>
<dbReference type="Proteomes" id="UP001166674">
    <property type="component" value="Unassembled WGS sequence"/>
</dbReference>
<evidence type="ECO:0000259" key="1">
    <source>
        <dbReference type="Pfam" id="PF15115"/>
    </source>
</evidence>
<dbReference type="EMBL" id="JAATJV010140900">
    <property type="protein sequence ID" value="MBZ3869849.1"/>
    <property type="molecule type" value="Genomic_DNA"/>
</dbReference>
<dbReference type="InterPro" id="IPR029369">
    <property type="entry name" value="HDNR"/>
</dbReference>
<gene>
    <name evidence="2" type="ORF">SUZIE_104980</name>
</gene>
<protein>
    <submittedName>
        <fullName evidence="2">Testis-expressed sequence 36 protein</fullName>
    </submittedName>
</protein>